<dbReference type="Proteomes" id="UP000092444">
    <property type="component" value="Unassembled WGS sequence"/>
</dbReference>
<proteinExistence type="inferred from homology"/>
<dbReference type="GO" id="GO:0005737">
    <property type="term" value="C:cytoplasm"/>
    <property type="evidence" value="ECO:0007669"/>
    <property type="project" value="TreeGrafter"/>
</dbReference>
<reference evidence="3" key="1">
    <citation type="submission" date="2020-05" db="UniProtKB">
        <authorList>
            <consortium name="EnsemblMetazoa"/>
        </authorList>
    </citation>
    <scope>IDENTIFICATION</scope>
    <source>
        <strain evidence="3">Yale</strain>
    </source>
</reference>
<evidence type="ECO:0000313" key="4">
    <source>
        <dbReference type="Proteomes" id="UP000092444"/>
    </source>
</evidence>
<dbReference type="InterPro" id="IPR008012">
    <property type="entry name" value="Ump1"/>
</dbReference>
<dbReference type="STRING" id="37546.A0A1B0G6J9"/>
<protein>
    <recommendedName>
        <fullName evidence="5">Proteasome maturation protein</fullName>
    </recommendedName>
</protein>
<dbReference type="EMBL" id="CCAG010018450">
    <property type="status" value="NOT_ANNOTATED_CDS"/>
    <property type="molecule type" value="Genomic_DNA"/>
</dbReference>
<dbReference type="VEuPathDB" id="VectorBase:GMOY008943"/>
<evidence type="ECO:0000313" key="3">
    <source>
        <dbReference type="EnsemblMetazoa" id="GMOY008943-PA"/>
    </source>
</evidence>
<sequence>MTIDNSWPEIDGVDVGKLVNSNKLHLINILICLSFGNNNKGLKLIVKMAQSIKVQPVMPAVLNAEPTVSLPGKTNCLSQLAYVHRLRDSEANYNQHQYNLSMQMMRNREGLNFPLKMGMELFAARQVGRLPFLQSSNMMEDVLLGRDEIISFEDYLGVPENYEFMRQPHVVMEKSLGIL</sequence>
<evidence type="ECO:0008006" key="5">
    <source>
        <dbReference type="Google" id="ProtNLM"/>
    </source>
</evidence>
<dbReference type="GO" id="GO:0005634">
    <property type="term" value="C:nucleus"/>
    <property type="evidence" value="ECO:0007669"/>
    <property type="project" value="TreeGrafter"/>
</dbReference>
<organism evidence="3 4">
    <name type="scientific">Glossina morsitans morsitans</name>
    <name type="common">Savannah tsetse fly</name>
    <dbReference type="NCBI Taxonomy" id="37546"/>
    <lineage>
        <taxon>Eukaryota</taxon>
        <taxon>Metazoa</taxon>
        <taxon>Ecdysozoa</taxon>
        <taxon>Arthropoda</taxon>
        <taxon>Hexapoda</taxon>
        <taxon>Insecta</taxon>
        <taxon>Pterygota</taxon>
        <taxon>Neoptera</taxon>
        <taxon>Endopterygota</taxon>
        <taxon>Diptera</taxon>
        <taxon>Brachycera</taxon>
        <taxon>Muscomorpha</taxon>
        <taxon>Hippoboscoidea</taxon>
        <taxon>Glossinidae</taxon>
        <taxon>Glossina</taxon>
    </lineage>
</organism>
<keyword evidence="4" id="KW-1185">Reference proteome</keyword>
<accession>A0A1B0G6J9</accession>
<comment type="similarity">
    <text evidence="2">Belongs to the POMP/UMP1 family.</text>
</comment>
<dbReference type="PANTHER" id="PTHR12828:SF3">
    <property type="entry name" value="PROTEASOME MATURATION PROTEIN"/>
    <property type="match status" value="1"/>
</dbReference>
<dbReference type="PhylomeDB" id="A0A1B0G6J9"/>
<keyword evidence="1" id="KW-0143">Chaperone</keyword>
<dbReference type="GO" id="GO:0043248">
    <property type="term" value="P:proteasome assembly"/>
    <property type="evidence" value="ECO:0007669"/>
    <property type="project" value="InterPro"/>
</dbReference>
<name>A0A1B0G6J9_GLOMM</name>
<dbReference type="Pfam" id="PF05348">
    <property type="entry name" value="UMP1"/>
    <property type="match status" value="1"/>
</dbReference>
<dbReference type="EnsemblMetazoa" id="GMOY008943-RA">
    <property type="protein sequence ID" value="GMOY008943-PA"/>
    <property type="gene ID" value="GMOY008943"/>
</dbReference>
<evidence type="ECO:0000256" key="1">
    <source>
        <dbReference type="ARBA" id="ARBA00023186"/>
    </source>
</evidence>
<dbReference type="AlphaFoldDB" id="A0A1B0G6J9"/>
<dbReference type="PANTHER" id="PTHR12828">
    <property type="entry name" value="PROTEASOME MATURATION PROTEIN UMP1"/>
    <property type="match status" value="1"/>
</dbReference>
<evidence type="ECO:0000256" key="2">
    <source>
        <dbReference type="ARBA" id="ARBA00043974"/>
    </source>
</evidence>